<dbReference type="SUPFAM" id="SSF103473">
    <property type="entry name" value="MFS general substrate transporter"/>
    <property type="match status" value="1"/>
</dbReference>
<keyword evidence="5 8" id="KW-0812">Transmembrane</keyword>
<dbReference type="GO" id="GO:0005886">
    <property type="term" value="C:plasma membrane"/>
    <property type="evidence" value="ECO:0007669"/>
    <property type="project" value="UniProtKB-SubCell"/>
</dbReference>
<evidence type="ECO:0000256" key="5">
    <source>
        <dbReference type="ARBA" id="ARBA00022692"/>
    </source>
</evidence>
<evidence type="ECO:0000256" key="7">
    <source>
        <dbReference type="ARBA" id="ARBA00023136"/>
    </source>
</evidence>
<dbReference type="EMBL" id="BMFV01000037">
    <property type="protein sequence ID" value="GGH87174.1"/>
    <property type="molecule type" value="Genomic_DNA"/>
</dbReference>
<feature type="transmembrane region" description="Helical" evidence="8">
    <location>
        <begin position="230"/>
        <end position="254"/>
    </location>
</feature>
<dbReference type="RefSeq" id="WP_188498826.1">
    <property type="nucleotide sequence ID" value="NZ_BMFV01000037.1"/>
</dbReference>
<evidence type="ECO:0000313" key="10">
    <source>
        <dbReference type="EMBL" id="GGH87174.1"/>
    </source>
</evidence>
<feature type="transmembrane region" description="Helical" evidence="8">
    <location>
        <begin position="45"/>
        <end position="64"/>
    </location>
</feature>
<evidence type="ECO:0000256" key="6">
    <source>
        <dbReference type="ARBA" id="ARBA00022989"/>
    </source>
</evidence>
<feature type="transmembrane region" description="Helical" evidence="8">
    <location>
        <begin position="290"/>
        <end position="316"/>
    </location>
</feature>
<feature type="transmembrane region" description="Helical" evidence="8">
    <location>
        <begin position="201"/>
        <end position="218"/>
    </location>
</feature>
<accession>A0A8J2ZYR0</accession>
<comment type="subcellular location">
    <subcellularLocation>
        <location evidence="1">Cell inner membrane</location>
        <topology evidence="1">Multi-pass membrane protein</topology>
    </subcellularLocation>
</comment>
<dbReference type="InterPro" id="IPR020846">
    <property type="entry name" value="MFS_dom"/>
</dbReference>
<reference evidence="10" key="1">
    <citation type="journal article" date="2014" name="Int. J. Syst. Evol. Microbiol.">
        <title>Complete genome sequence of Corynebacterium casei LMG S-19264T (=DSM 44701T), isolated from a smear-ripened cheese.</title>
        <authorList>
            <consortium name="US DOE Joint Genome Institute (JGI-PGF)"/>
            <person name="Walter F."/>
            <person name="Albersmeier A."/>
            <person name="Kalinowski J."/>
            <person name="Ruckert C."/>
        </authorList>
    </citation>
    <scope>NUCLEOTIDE SEQUENCE</scope>
    <source>
        <strain evidence="10">CGMCC 1.12777</strain>
    </source>
</reference>
<keyword evidence="7 8" id="KW-0472">Membrane</keyword>
<dbReference type="PANTHER" id="PTHR23522">
    <property type="entry name" value="BLL5896 PROTEIN"/>
    <property type="match status" value="1"/>
</dbReference>
<dbReference type="GO" id="GO:0015528">
    <property type="term" value="F:lactose:proton symporter activity"/>
    <property type="evidence" value="ECO:0007669"/>
    <property type="project" value="TreeGrafter"/>
</dbReference>
<feature type="transmembrane region" description="Helical" evidence="8">
    <location>
        <begin position="328"/>
        <end position="348"/>
    </location>
</feature>
<dbReference type="PIRSF" id="PIRSF004925">
    <property type="entry name" value="HcaT"/>
    <property type="match status" value="1"/>
</dbReference>
<dbReference type="InterPro" id="IPR026032">
    <property type="entry name" value="HcaT-like"/>
</dbReference>
<keyword evidence="2" id="KW-0813">Transport</keyword>
<dbReference type="PANTHER" id="PTHR23522:SF10">
    <property type="entry name" value="3-PHENYLPROPIONIC ACID TRANSPORTER-RELATED"/>
    <property type="match status" value="1"/>
</dbReference>
<keyword evidence="11" id="KW-1185">Reference proteome</keyword>
<evidence type="ECO:0000256" key="3">
    <source>
        <dbReference type="ARBA" id="ARBA00022475"/>
    </source>
</evidence>
<feature type="transmembrane region" description="Helical" evidence="8">
    <location>
        <begin position="133"/>
        <end position="152"/>
    </location>
</feature>
<evidence type="ECO:0000256" key="1">
    <source>
        <dbReference type="ARBA" id="ARBA00004429"/>
    </source>
</evidence>
<sequence>MKDVRLTASTILRVFYFCLFFSVGAFQFLNLYYGQIGFSQREIGILFAVGPFMMLVGQPFWGYVSDRWDAPKWVLGILLSGSALTALGFLLTDRFSLYLVLNVFYWFFQSAINPIIDSTALKLLPDKNQYGSIRMWGALGYALSVVIVGWLLDVVGLFSLFIIHACLLIFTLAIGLQLPIKRGNEIKFDWKEATQLFKSKPYVAFLVFNFLLQLTVSINNSFYGLYLKELGVGVTMVGVALLIKSILEVPFFGLSNRLITRFSFRFLFALGAFVYALRWLILGISTATSLLIISQVLLSLSFSLLSFTSVLFVDRIMPDHYKSTGQTLYWATSMGISGVVGNVLAAWFLNNYSMGEMYRWITAMALLAGLIIWFSLGREESKAHRKKTTKEMKM</sequence>
<evidence type="ECO:0000256" key="4">
    <source>
        <dbReference type="ARBA" id="ARBA00022519"/>
    </source>
</evidence>
<comment type="caution">
    <text evidence="10">The sequence shown here is derived from an EMBL/GenBank/DDBJ whole genome shotgun (WGS) entry which is preliminary data.</text>
</comment>
<protein>
    <submittedName>
        <fullName evidence="10">Putative transporter YwbF</fullName>
    </submittedName>
</protein>
<feature type="transmembrane region" description="Helical" evidence="8">
    <location>
        <begin position="360"/>
        <end position="377"/>
    </location>
</feature>
<dbReference type="Pfam" id="PF12832">
    <property type="entry name" value="MFS_1_like"/>
    <property type="match status" value="1"/>
</dbReference>
<keyword evidence="6 8" id="KW-1133">Transmembrane helix</keyword>
<dbReference type="Gene3D" id="1.20.1250.20">
    <property type="entry name" value="MFS general substrate transporter like domains"/>
    <property type="match status" value="2"/>
</dbReference>
<evidence type="ECO:0000256" key="8">
    <source>
        <dbReference type="SAM" id="Phobius"/>
    </source>
</evidence>
<dbReference type="PROSITE" id="PS50850">
    <property type="entry name" value="MFS"/>
    <property type="match status" value="1"/>
</dbReference>
<keyword evidence="4" id="KW-0997">Cell inner membrane</keyword>
<keyword evidence="3" id="KW-1003">Cell membrane</keyword>
<name>A0A8J2ZYR0_9BACL</name>
<dbReference type="InterPro" id="IPR036259">
    <property type="entry name" value="MFS_trans_sf"/>
</dbReference>
<evidence type="ECO:0000259" key="9">
    <source>
        <dbReference type="PROSITE" id="PS50850"/>
    </source>
</evidence>
<dbReference type="GO" id="GO:0030395">
    <property type="term" value="F:lactose binding"/>
    <property type="evidence" value="ECO:0007669"/>
    <property type="project" value="TreeGrafter"/>
</dbReference>
<organism evidence="10 11">
    <name type="scientific">Pullulanibacillus pueri</name>
    <dbReference type="NCBI Taxonomy" id="1437324"/>
    <lineage>
        <taxon>Bacteria</taxon>
        <taxon>Bacillati</taxon>
        <taxon>Bacillota</taxon>
        <taxon>Bacilli</taxon>
        <taxon>Bacillales</taxon>
        <taxon>Sporolactobacillaceae</taxon>
        <taxon>Pullulanibacillus</taxon>
    </lineage>
</organism>
<feature type="transmembrane region" description="Helical" evidence="8">
    <location>
        <begin position="12"/>
        <end position="33"/>
    </location>
</feature>
<proteinExistence type="predicted"/>
<gene>
    <name evidence="10" type="primary">ywbF</name>
    <name evidence="10" type="ORF">GCM10007096_36580</name>
</gene>
<reference evidence="10" key="2">
    <citation type="submission" date="2020-09" db="EMBL/GenBank/DDBJ databases">
        <authorList>
            <person name="Sun Q."/>
            <person name="Zhou Y."/>
        </authorList>
    </citation>
    <scope>NUCLEOTIDE SEQUENCE</scope>
    <source>
        <strain evidence="10">CGMCC 1.12777</strain>
    </source>
</reference>
<feature type="domain" description="Major facilitator superfamily (MFS) profile" evidence="9">
    <location>
        <begin position="1"/>
        <end position="380"/>
    </location>
</feature>
<evidence type="ECO:0000313" key="11">
    <source>
        <dbReference type="Proteomes" id="UP000656813"/>
    </source>
</evidence>
<feature type="transmembrane region" description="Helical" evidence="8">
    <location>
        <begin position="266"/>
        <end position="284"/>
    </location>
</feature>
<dbReference type="InterPro" id="IPR024989">
    <property type="entry name" value="MFS_assoc_dom"/>
</dbReference>
<evidence type="ECO:0000256" key="2">
    <source>
        <dbReference type="ARBA" id="ARBA00022448"/>
    </source>
</evidence>
<feature type="transmembrane region" description="Helical" evidence="8">
    <location>
        <begin position="103"/>
        <end position="121"/>
    </location>
</feature>
<feature type="transmembrane region" description="Helical" evidence="8">
    <location>
        <begin position="73"/>
        <end position="91"/>
    </location>
</feature>
<dbReference type="Proteomes" id="UP000656813">
    <property type="component" value="Unassembled WGS sequence"/>
</dbReference>
<dbReference type="AlphaFoldDB" id="A0A8J2ZYR0"/>
<feature type="transmembrane region" description="Helical" evidence="8">
    <location>
        <begin position="158"/>
        <end position="180"/>
    </location>
</feature>